<comment type="similarity">
    <text evidence="1">Belongs to the ribosome association toxin RatA family.</text>
</comment>
<evidence type="ECO:0000259" key="3">
    <source>
        <dbReference type="Pfam" id="PF03364"/>
    </source>
</evidence>
<keyword evidence="5" id="KW-1185">Reference proteome</keyword>
<organism evidence="4 5">
    <name type="scientific">Massilia pinisoli</name>
    <dbReference type="NCBI Taxonomy" id="1772194"/>
    <lineage>
        <taxon>Bacteria</taxon>
        <taxon>Pseudomonadati</taxon>
        <taxon>Pseudomonadota</taxon>
        <taxon>Betaproteobacteria</taxon>
        <taxon>Burkholderiales</taxon>
        <taxon>Oxalobacteraceae</taxon>
        <taxon>Telluria group</taxon>
        <taxon>Massilia</taxon>
    </lineage>
</organism>
<keyword evidence="2" id="KW-0732">Signal</keyword>
<dbReference type="InterPro" id="IPR005031">
    <property type="entry name" value="COQ10_START"/>
</dbReference>
<proteinExistence type="inferred from homology"/>
<evidence type="ECO:0000256" key="1">
    <source>
        <dbReference type="ARBA" id="ARBA00008918"/>
    </source>
</evidence>
<dbReference type="Pfam" id="PF03364">
    <property type="entry name" value="Polyketide_cyc"/>
    <property type="match status" value="1"/>
</dbReference>
<accession>A0ABT1ZNR5</accession>
<protein>
    <recommendedName>
        <fullName evidence="3">Coenzyme Q-binding protein COQ10 START domain-containing protein</fullName>
    </recommendedName>
</protein>
<dbReference type="EMBL" id="JANUGW010000004">
    <property type="protein sequence ID" value="MCS0581543.1"/>
    <property type="molecule type" value="Genomic_DNA"/>
</dbReference>
<dbReference type="SUPFAM" id="SSF55961">
    <property type="entry name" value="Bet v1-like"/>
    <property type="match status" value="1"/>
</dbReference>
<feature type="chain" id="PRO_5046861028" description="Coenzyme Q-binding protein COQ10 START domain-containing protein" evidence="2">
    <location>
        <begin position="48"/>
        <end position="215"/>
    </location>
</feature>
<dbReference type="RefSeq" id="WP_258816133.1">
    <property type="nucleotide sequence ID" value="NZ_JANUGW010000004.1"/>
</dbReference>
<evidence type="ECO:0000313" key="5">
    <source>
        <dbReference type="Proteomes" id="UP001204151"/>
    </source>
</evidence>
<name>A0ABT1ZNR5_9BURK</name>
<feature type="domain" description="Coenzyme Q-binding protein COQ10 START" evidence="3">
    <location>
        <begin position="73"/>
        <end position="180"/>
    </location>
</feature>
<feature type="signal peptide" evidence="2">
    <location>
        <begin position="1"/>
        <end position="47"/>
    </location>
</feature>
<dbReference type="Proteomes" id="UP001204151">
    <property type="component" value="Unassembled WGS sequence"/>
</dbReference>
<comment type="caution">
    <text evidence="4">The sequence shown here is derived from an EMBL/GenBank/DDBJ whole genome shotgun (WGS) entry which is preliminary data.</text>
</comment>
<gene>
    <name evidence="4" type="ORF">NX784_08060</name>
</gene>
<dbReference type="Gene3D" id="3.30.530.20">
    <property type="match status" value="1"/>
</dbReference>
<evidence type="ECO:0000256" key="2">
    <source>
        <dbReference type="SAM" id="SignalP"/>
    </source>
</evidence>
<dbReference type="PROSITE" id="PS51257">
    <property type="entry name" value="PROKAR_LIPOPROTEIN"/>
    <property type="match status" value="1"/>
</dbReference>
<evidence type="ECO:0000313" key="4">
    <source>
        <dbReference type="EMBL" id="MCS0581543.1"/>
    </source>
</evidence>
<dbReference type="InterPro" id="IPR023393">
    <property type="entry name" value="START-like_dom_sf"/>
</dbReference>
<sequence length="215" mass="23701">MEFSQRGLICSCSFAACPYMFLSSDLRPACRALSLALLLATPVGSHAARPEEEMQVKVTRQGDVVTAHAQFAVPVSARQAYAVLTDYDHMTEFLADLDESRILSRTEDSMLVRQAGKVRFGWFSIPFDYVRRVELFPGTRLVSHVVSGSVKQGDVTTSLQALNGQTVVTYDSKATMGYWLPFGIGDAAIASRIRKDLESLRLEMLRRKQSAGAGD</sequence>
<reference evidence="4 5" key="1">
    <citation type="submission" date="2022-08" db="EMBL/GenBank/DDBJ databases">
        <title>Reclassification of Massilia species as members of the genera Telluria, Duganella, Pseudoduganella, Mokoshia gen. nov. and Zemynaea gen. nov. using orthogonal and non-orthogonal genome-based approaches.</title>
        <authorList>
            <person name="Bowman J.P."/>
        </authorList>
    </citation>
    <scope>NUCLEOTIDE SEQUENCE [LARGE SCALE GENOMIC DNA]</scope>
    <source>
        <strain evidence="4 5">JCM 31316</strain>
    </source>
</reference>